<accession>A0ABV7HTI8</accession>
<dbReference type="EMBL" id="JBHRTL010000027">
    <property type="protein sequence ID" value="MFC3156091.1"/>
    <property type="molecule type" value="Genomic_DNA"/>
</dbReference>
<dbReference type="Gene3D" id="3.30.1380.10">
    <property type="match status" value="1"/>
</dbReference>
<evidence type="ECO:0000259" key="1">
    <source>
        <dbReference type="Pfam" id="PF02557"/>
    </source>
</evidence>
<comment type="caution">
    <text evidence="2">The sequence shown here is derived from an EMBL/GenBank/DDBJ whole genome shotgun (WGS) entry which is preliminary data.</text>
</comment>
<proteinExistence type="predicted"/>
<name>A0ABV7HTI8_9GAMM</name>
<dbReference type="InterPro" id="IPR003709">
    <property type="entry name" value="VanY-like_core_dom"/>
</dbReference>
<sequence length="225" mass="24894">MTKTASTLERAAMGQDESALAPLGEGVYLHGDVIEPYRALVKAAQAQGFELSIASGYRSFARQLAIFNAKARGERAVLNDAGDTVAMDTLSDLDKLWAILRFSALPGTSRHHWGTDMDVFDRAAMPAEYQLQLTPAECCRGGVFAKLHEWLDDYLPGSLFFRPYRVDAGAVAPERWHLSYAPTALEFSKQLSPERLARVLAAADIELKNVVLENIPTIYQRYVCV</sequence>
<keyword evidence="3" id="KW-1185">Reference proteome</keyword>
<dbReference type="PANTHER" id="PTHR34385">
    <property type="entry name" value="D-ALANYL-D-ALANINE CARBOXYPEPTIDASE"/>
    <property type="match status" value="1"/>
</dbReference>
<feature type="domain" description="D-alanyl-D-alanine carboxypeptidase-like core" evidence="1">
    <location>
        <begin position="28"/>
        <end position="182"/>
    </location>
</feature>
<dbReference type="InterPro" id="IPR052179">
    <property type="entry name" value="DD-CPase-like"/>
</dbReference>
<evidence type="ECO:0000313" key="3">
    <source>
        <dbReference type="Proteomes" id="UP001595548"/>
    </source>
</evidence>
<dbReference type="RefSeq" id="WP_382417189.1">
    <property type="nucleotide sequence ID" value="NZ_AP031500.1"/>
</dbReference>
<dbReference type="PANTHER" id="PTHR34385:SF1">
    <property type="entry name" value="PEPTIDOGLYCAN L-ALANYL-D-GLUTAMATE ENDOPEPTIDASE CWLK"/>
    <property type="match status" value="1"/>
</dbReference>
<reference evidence="3" key="1">
    <citation type="journal article" date="2019" name="Int. J. Syst. Evol. Microbiol.">
        <title>The Global Catalogue of Microorganisms (GCM) 10K type strain sequencing project: providing services to taxonomists for standard genome sequencing and annotation.</title>
        <authorList>
            <consortium name="The Broad Institute Genomics Platform"/>
            <consortium name="The Broad Institute Genome Sequencing Center for Infectious Disease"/>
            <person name="Wu L."/>
            <person name="Ma J."/>
        </authorList>
    </citation>
    <scope>NUCLEOTIDE SEQUENCE [LARGE SCALE GENOMIC DNA]</scope>
    <source>
        <strain evidence="3">KCTC 52141</strain>
    </source>
</reference>
<evidence type="ECO:0000313" key="2">
    <source>
        <dbReference type="EMBL" id="MFC3156091.1"/>
    </source>
</evidence>
<organism evidence="2 3">
    <name type="scientific">Gilvimarinus japonicus</name>
    <dbReference type="NCBI Taxonomy" id="1796469"/>
    <lineage>
        <taxon>Bacteria</taxon>
        <taxon>Pseudomonadati</taxon>
        <taxon>Pseudomonadota</taxon>
        <taxon>Gammaproteobacteria</taxon>
        <taxon>Cellvibrionales</taxon>
        <taxon>Cellvibrionaceae</taxon>
        <taxon>Gilvimarinus</taxon>
    </lineage>
</organism>
<dbReference type="CDD" id="cd14847">
    <property type="entry name" value="DD-carboxypeptidase_like"/>
    <property type="match status" value="1"/>
</dbReference>
<dbReference type="InterPro" id="IPR009045">
    <property type="entry name" value="Zn_M74/Hedgehog-like"/>
</dbReference>
<dbReference type="SUPFAM" id="SSF55166">
    <property type="entry name" value="Hedgehog/DD-peptidase"/>
    <property type="match status" value="1"/>
</dbReference>
<dbReference type="Pfam" id="PF02557">
    <property type="entry name" value="VanY"/>
    <property type="match status" value="1"/>
</dbReference>
<protein>
    <submittedName>
        <fullName evidence="2">M15 family metallopeptidase</fullName>
    </submittedName>
</protein>
<gene>
    <name evidence="2" type="ORF">ACFOEB_12850</name>
</gene>
<dbReference type="Proteomes" id="UP001595548">
    <property type="component" value="Unassembled WGS sequence"/>
</dbReference>